<sequence length="65" mass="7536">MFLLLSKQDGWLRKYQVQDLVDYGDPCHTALDSFIDKGGFNINRAYNSFLPQLPKVAWKKLTMAK</sequence>
<reference evidence="1 2" key="1">
    <citation type="journal article" date="2021" name="bioRxiv">
        <title>Chromosome-scale and haplotype-resolved genome assembly of a tetraploid potato cultivar.</title>
        <authorList>
            <person name="Sun H."/>
            <person name="Jiao W.-B."/>
            <person name="Krause K."/>
            <person name="Campoy J.A."/>
            <person name="Goel M."/>
            <person name="Folz-Donahue K."/>
            <person name="Kukat C."/>
            <person name="Huettel B."/>
            <person name="Schneeberger K."/>
        </authorList>
    </citation>
    <scope>NUCLEOTIDE SEQUENCE [LARGE SCALE GENOMIC DNA]</scope>
    <source>
        <strain evidence="1">SolTubOtavaFocal</strain>
        <tissue evidence="1">Leaves</tissue>
    </source>
</reference>
<proteinExistence type="predicted"/>
<accession>A0ABQ7V5N9</accession>
<keyword evidence="2" id="KW-1185">Reference proteome</keyword>
<gene>
    <name evidence="1" type="ORF">KY290_022171</name>
</gene>
<dbReference type="Proteomes" id="UP000826656">
    <property type="component" value="Unassembled WGS sequence"/>
</dbReference>
<name>A0ABQ7V5N9_SOLTU</name>
<dbReference type="EMBL" id="JAIVGD010000015">
    <property type="protein sequence ID" value="KAH0758678.1"/>
    <property type="molecule type" value="Genomic_DNA"/>
</dbReference>
<evidence type="ECO:0000313" key="1">
    <source>
        <dbReference type="EMBL" id="KAH0758678.1"/>
    </source>
</evidence>
<comment type="caution">
    <text evidence="1">The sequence shown here is derived from an EMBL/GenBank/DDBJ whole genome shotgun (WGS) entry which is preliminary data.</text>
</comment>
<evidence type="ECO:0000313" key="2">
    <source>
        <dbReference type="Proteomes" id="UP000826656"/>
    </source>
</evidence>
<protein>
    <submittedName>
        <fullName evidence="1">Uncharacterized protein</fullName>
    </submittedName>
</protein>
<organism evidence="1 2">
    <name type="scientific">Solanum tuberosum</name>
    <name type="common">Potato</name>
    <dbReference type="NCBI Taxonomy" id="4113"/>
    <lineage>
        <taxon>Eukaryota</taxon>
        <taxon>Viridiplantae</taxon>
        <taxon>Streptophyta</taxon>
        <taxon>Embryophyta</taxon>
        <taxon>Tracheophyta</taxon>
        <taxon>Spermatophyta</taxon>
        <taxon>Magnoliopsida</taxon>
        <taxon>eudicotyledons</taxon>
        <taxon>Gunneridae</taxon>
        <taxon>Pentapetalae</taxon>
        <taxon>asterids</taxon>
        <taxon>lamiids</taxon>
        <taxon>Solanales</taxon>
        <taxon>Solanaceae</taxon>
        <taxon>Solanoideae</taxon>
        <taxon>Solaneae</taxon>
        <taxon>Solanum</taxon>
    </lineage>
</organism>